<dbReference type="GO" id="GO:0006508">
    <property type="term" value="P:proteolysis"/>
    <property type="evidence" value="ECO:0007669"/>
    <property type="project" value="UniProtKB-KW"/>
</dbReference>
<keyword evidence="7" id="KW-1185">Reference proteome</keyword>
<feature type="active site" evidence="2 3">
    <location>
        <position position="185"/>
    </location>
</feature>
<dbReference type="OrthoDB" id="424753at2759"/>
<dbReference type="PROSITE" id="PS50203">
    <property type="entry name" value="CALPAIN_CAT"/>
    <property type="match status" value="1"/>
</dbReference>
<dbReference type="InterPro" id="IPR038765">
    <property type="entry name" value="Papain-like_cys_pep_sf"/>
</dbReference>
<comment type="caution">
    <text evidence="6">The sequence shown here is derived from an EMBL/GenBank/DDBJ whole genome shotgun (WGS) entry which is preliminary data.</text>
</comment>
<feature type="region of interest" description="Disordered" evidence="4">
    <location>
        <begin position="681"/>
        <end position="845"/>
    </location>
</feature>
<keyword evidence="3" id="KW-0645">Protease</keyword>
<organism evidence="6 7">
    <name type="scientific">Plectosphaerella cucumerina</name>
    <dbReference type="NCBI Taxonomy" id="40658"/>
    <lineage>
        <taxon>Eukaryota</taxon>
        <taxon>Fungi</taxon>
        <taxon>Dikarya</taxon>
        <taxon>Ascomycota</taxon>
        <taxon>Pezizomycotina</taxon>
        <taxon>Sordariomycetes</taxon>
        <taxon>Hypocreomycetidae</taxon>
        <taxon>Glomerellales</taxon>
        <taxon>Plectosphaerellaceae</taxon>
        <taxon>Plectosphaerella</taxon>
    </lineage>
</organism>
<feature type="compositionally biased region" description="Low complexity" evidence="4">
    <location>
        <begin position="51"/>
        <end position="62"/>
    </location>
</feature>
<feature type="region of interest" description="Disordered" evidence="4">
    <location>
        <begin position="623"/>
        <end position="668"/>
    </location>
</feature>
<feature type="compositionally biased region" description="Acidic residues" evidence="4">
    <location>
        <begin position="809"/>
        <end position="836"/>
    </location>
</feature>
<feature type="compositionally biased region" description="Pro residues" evidence="4">
    <location>
        <begin position="121"/>
        <end position="136"/>
    </location>
</feature>
<evidence type="ECO:0000313" key="7">
    <source>
        <dbReference type="Proteomes" id="UP000813385"/>
    </source>
</evidence>
<dbReference type="PRINTS" id="PR00704">
    <property type="entry name" value="CALPAIN"/>
</dbReference>
<keyword evidence="3" id="KW-0788">Thiol protease</keyword>
<accession>A0A8K0TJZ0</accession>
<evidence type="ECO:0000256" key="2">
    <source>
        <dbReference type="PIRSR" id="PIRSR622684-1"/>
    </source>
</evidence>
<dbReference type="Proteomes" id="UP000813385">
    <property type="component" value="Unassembled WGS sequence"/>
</dbReference>
<keyword evidence="3" id="KW-0378">Hydrolase</keyword>
<comment type="similarity">
    <text evidence="1">Belongs to the peptidase C2 family.</text>
</comment>
<feature type="domain" description="Calpain catalytic" evidence="5">
    <location>
        <begin position="157"/>
        <end position="467"/>
    </location>
</feature>
<dbReference type="InterPro" id="IPR001300">
    <property type="entry name" value="Peptidase_C2_calpain_cat"/>
</dbReference>
<dbReference type="InterPro" id="IPR000169">
    <property type="entry name" value="Pept_cys_AS"/>
</dbReference>
<dbReference type="PANTHER" id="PTHR10183">
    <property type="entry name" value="CALPAIN"/>
    <property type="match status" value="1"/>
</dbReference>
<feature type="compositionally biased region" description="Low complexity" evidence="4">
    <location>
        <begin position="699"/>
        <end position="708"/>
    </location>
</feature>
<dbReference type="SUPFAM" id="SSF54001">
    <property type="entry name" value="Cysteine proteinases"/>
    <property type="match status" value="1"/>
</dbReference>
<feature type="compositionally biased region" description="Basic and acidic residues" evidence="4">
    <location>
        <begin position="682"/>
        <end position="698"/>
    </location>
</feature>
<dbReference type="PROSITE" id="PS00139">
    <property type="entry name" value="THIOL_PROTEASE_CYS"/>
    <property type="match status" value="1"/>
</dbReference>
<dbReference type="SMART" id="SM00230">
    <property type="entry name" value="CysPc"/>
    <property type="match status" value="1"/>
</dbReference>
<evidence type="ECO:0000256" key="3">
    <source>
        <dbReference type="PROSITE-ProRule" id="PRU00239"/>
    </source>
</evidence>
<dbReference type="CDD" id="cd00044">
    <property type="entry name" value="CysPc"/>
    <property type="match status" value="1"/>
</dbReference>
<feature type="active site" evidence="2 3">
    <location>
        <position position="378"/>
    </location>
</feature>
<evidence type="ECO:0000259" key="5">
    <source>
        <dbReference type="PROSITE" id="PS50203"/>
    </source>
</evidence>
<feature type="region of interest" description="Disordered" evidence="4">
    <location>
        <begin position="41"/>
        <end position="69"/>
    </location>
</feature>
<feature type="compositionally biased region" description="Low complexity" evidence="4">
    <location>
        <begin position="756"/>
        <end position="808"/>
    </location>
</feature>
<sequence>MGKKHHPQQKLSSFWSAFQSKESGKITTIFPRALYADLLEPTQPKKSKFRAPPADDTAPGTPRNAQDSYKAAAAECKAKVARIVRECERTNQKFTDADFDIENDPSSNCLFGLVRSGDRPAPIPQPEPFPPPPPPADDAASVESLEFETYFPGSVHRVNWVFENPQFTVNGYSSTDIKQGANGDCWWLAAVATMAHRQDLMERVCVARDEECGVYGFVFQRDGEWISTVVDDNLYLAADDFQEDSYDPSGKRARDWRRQKQTGSEALYFARCDDPNETWLPLLEKAYSKVHGDYESVSGGWPGQAVEDMTGGVATTLASNRVLRKDRLWGELLTASRDSKAGGSTTVDANGSGDHFVFSLAAMSNSFSSEKNGLALGHAYSVLQSREVPDEKDPSKLVRLVKIRNPWGQRSDSGLGEWSGPWSDGSREWTPYWLSALGHTFGDDGEFWMSFDDMLQTFMWIHRTRLFDETWTVVQRWTTAHVAWVTGYLRARFVVDVSRAGRVVLVLAQLDERYFRGLSGGYRFELHFVLRNAATGERVCRVRPAHSWDTRSVSCEVDLAPGRYEVLPKITATRRRGARGVVDVVREYADKNPQKLRQVGMLYDLAHAQGGIPDEDGAIEARRAEKKAKREEKRQREKERREREKLKTEREREKRRRERALRKAKKAVEVAAKAIEEVVAAEEEKHGHEHGEKKDYKTAAEPTPAAPITAPPPGATESTTLPIHSKPPGTTPSDSSNPASQPVAESKAADADPEKASGSAPTPAPPSSTSAPADPAVPEAPSAAPVSAPAAEQSTTTETTETATTNSDSESDTESDTESETETEASETDSESDSPGDETPPRTPWNAVCVIGLRVYARDPSVAVTLVEPNSKTEAAALTVEGRPAGATM</sequence>
<feature type="compositionally biased region" description="Basic residues" evidence="4">
    <location>
        <begin position="653"/>
        <end position="665"/>
    </location>
</feature>
<reference evidence="6" key="1">
    <citation type="journal article" date="2021" name="Nat. Commun.">
        <title>Genetic determinants of endophytism in the Arabidopsis root mycobiome.</title>
        <authorList>
            <person name="Mesny F."/>
            <person name="Miyauchi S."/>
            <person name="Thiergart T."/>
            <person name="Pickel B."/>
            <person name="Atanasova L."/>
            <person name="Karlsson M."/>
            <person name="Huettel B."/>
            <person name="Barry K.W."/>
            <person name="Haridas S."/>
            <person name="Chen C."/>
            <person name="Bauer D."/>
            <person name="Andreopoulos W."/>
            <person name="Pangilinan J."/>
            <person name="LaButti K."/>
            <person name="Riley R."/>
            <person name="Lipzen A."/>
            <person name="Clum A."/>
            <person name="Drula E."/>
            <person name="Henrissat B."/>
            <person name="Kohler A."/>
            <person name="Grigoriev I.V."/>
            <person name="Martin F.M."/>
            <person name="Hacquard S."/>
        </authorList>
    </citation>
    <scope>NUCLEOTIDE SEQUENCE</scope>
    <source>
        <strain evidence="6">MPI-CAGE-AT-0016</strain>
    </source>
</reference>
<dbReference type="Gene3D" id="3.90.70.10">
    <property type="entry name" value="Cysteine proteinases"/>
    <property type="match status" value="1"/>
</dbReference>
<dbReference type="Pfam" id="PF00648">
    <property type="entry name" value="Peptidase_C2"/>
    <property type="match status" value="1"/>
</dbReference>
<dbReference type="PANTHER" id="PTHR10183:SF425">
    <property type="entry name" value="CALPAIN-5"/>
    <property type="match status" value="1"/>
</dbReference>
<evidence type="ECO:0000313" key="6">
    <source>
        <dbReference type="EMBL" id="KAH7366978.1"/>
    </source>
</evidence>
<dbReference type="InterPro" id="IPR022684">
    <property type="entry name" value="Calpain_cysteine_protease"/>
</dbReference>
<feature type="active site" evidence="2 3">
    <location>
        <position position="405"/>
    </location>
</feature>
<dbReference type="AlphaFoldDB" id="A0A8K0TJZ0"/>
<dbReference type="GO" id="GO:0004198">
    <property type="term" value="F:calcium-dependent cysteine-type endopeptidase activity"/>
    <property type="evidence" value="ECO:0007669"/>
    <property type="project" value="InterPro"/>
</dbReference>
<feature type="compositionally biased region" description="Polar residues" evidence="4">
    <location>
        <begin position="731"/>
        <end position="740"/>
    </location>
</feature>
<proteinExistence type="inferred from homology"/>
<name>A0A8K0TJZ0_9PEZI</name>
<gene>
    <name evidence="6" type="ORF">B0T11DRAFT_274468</name>
</gene>
<evidence type="ECO:0000256" key="4">
    <source>
        <dbReference type="SAM" id="MobiDB-lite"/>
    </source>
</evidence>
<protein>
    <submittedName>
        <fullName evidence="6">Calpain-1 catalytic subunit</fullName>
    </submittedName>
</protein>
<feature type="compositionally biased region" description="Basic and acidic residues" evidence="4">
    <location>
        <begin position="623"/>
        <end position="652"/>
    </location>
</feature>
<feature type="region of interest" description="Disordered" evidence="4">
    <location>
        <begin position="115"/>
        <end position="140"/>
    </location>
</feature>
<evidence type="ECO:0000256" key="1">
    <source>
        <dbReference type="ARBA" id="ARBA00007623"/>
    </source>
</evidence>
<dbReference type="EMBL" id="JAGPXD010000002">
    <property type="protein sequence ID" value="KAH7366978.1"/>
    <property type="molecule type" value="Genomic_DNA"/>
</dbReference>